<feature type="region of interest" description="Disordered" evidence="1">
    <location>
        <begin position="167"/>
        <end position="207"/>
    </location>
</feature>
<dbReference type="PROSITE" id="PS51257">
    <property type="entry name" value="PROKAR_LIPOPROTEIN"/>
    <property type="match status" value="1"/>
</dbReference>
<name>A0ABU1MUB9_9CAUL</name>
<dbReference type="Proteomes" id="UP001262754">
    <property type="component" value="Unassembled WGS sequence"/>
</dbReference>
<feature type="chain" id="PRO_5045056118" description="DUF3617 family protein" evidence="2">
    <location>
        <begin position="29"/>
        <end position="207"/>
    </location>
</feature>
<feature type="signal peptide" evidence="2">
    <location>
        <begin position="1"/>
        <end position="28"/>
    </location>
</feature>
<dbReference type="EMBL" id="JAVDRL010000002">
    <property type="protein sequence ID" value="MDR6529782.1"/>
    <property type="molecule type" value="Genomic_DNA"/>
</dbReference>
<feature type="region of interest" description="Disordered" evidence="1">
    <location>
        <begin position="34"/>
        <end position="68"/>
    </location>
</feature>
<feature type="compositionally biased region" description="Low complexity" evidence="1">
    <location>
        <begin position="191"/>
        <end position="207"/>
    </location>
</feature>
<gene>
    <name evidence="3" type="ORF">J2800_000506</name>
</gene>
<keyword evidence="4" id="KW-1185">Reference proteome</keyword>
<proteinExistence type="predicted"/>
<evidence type="ECO:0000313" key="3">
    <source>
        <dbReference type="EMBL" id="MDR6529782.1"/>
    </source>
</evidence>
<accession>A0ABU1MUB9</accession>
<sequence>MRHLVPSSRRLVPILLVALLLIAPLGLAACSRTDDRAHDPAAGDSQTPIAQQDAAPTAGGPTTLKPGLWKTVTQTPAGPEDSTQCVGQGFDPGAEAARKVSPCGSPTVTRTADGFRLDHACQKDHIDYALTGRVSGDFVTTATTDLELVVSAFGRKQTLRMKAVSTYQGPCEPGAPIAGQGGREGGEKAAPKAGPKTGPKTGKAPAS</sequence>
<reference evidence="3 4" key="1">
    <citation type="submission" date="2023-07" db="EMBL/GenBank/DDBJ databases">
        <title>Sorghum-associated microbial communities from plants grown in Nebraska, USA.</title>
        <authorList>
            <person name="Schachtman D."/>
        </authorList>
    </citation>
    <scope>NUCLEOTIDE SEQUENCE [LARGE SCALE GENOMIC DNA]</scope>
    <source>
        <strain evidence="3 4">DS2154</strain>
    </source>
</reference>
<evidence type="ECO:0000313" key="4">
    <source>
        <dbReference type="Proteomes" id="UP001262754"/>
    </source>
</evidence>
<evidence type="ECO:0000256" key="1">
    <source>
        <dbReference type="SAM" id="MobiDB-lite"/>
    </source>
</evidence>
<evidence type="ECO:0008006" key="5">
    <source>
        <dbReference type="Google" id="ProtNLM"/>
    </source>
</evidence>
<protein>
    <recommendedName>
        <fullName evidence="5">DUF3617 family protein</fullName>
    </recommendedName>
</protein>
<dbReference type="RefSeq" id="WP_310028988.1">
    <property type="nucleotide sequence ID" value="NZ_JAVDRL010000002.1"/>
</dbReference>
<comment type="caution">
    <text evidence="3">The sequence shown here is derived from an EMBL/GenBank/DDBJ whole genome shotgun (WGS) entry which is preliminary data.</text>
</comment>
<evidence type="ECO:0000256" key="2">
    <source>
        <dbReference type="SAM" id="SignalP"/>
    </source>
</evidence>
<keyword evidence="2" id="KW-0732">Signal</keyword>
<organism evidence="3 4">
    <name type="scientific">Caulobacter rhizosphaerae</name>
    <dbReference type="NCBI Taxonomy" id="2010972"/>
    <lineage>
        <taxon>Bacteria</taxon>
        <taxon>Pseudomonadati</taxon>
        <taxon>Pseudomonadota</taxon>
        <taxon>Alphaproteobacteria</taxon>
        <taxon>Caulobacterales</taxon>
        <taxon>Caulobacteraceae</taxon>
        <taxon>Caulobacter</taxon>
    </lineage>
</organism>